<dbReference type="Proteomes" id="UP000182836">
    <property type="component" value="Unassembled WGS sequence"/>
</dbReference>
<dbReference type="Proteomes" id="UP000037269">
    <property type="component" value="Unassembled WGS sequence"/>
</dbReference>
<gene>
    <name evidence="1" type="ORF">AF333_08020</name>
    <name evidence="2" type="ORF">SAMN04487909_106214</name>
</gene>
<dbReference type="STRING" id="47500.AF333_08020"/>
<dbReference type="GeneID" id="42305142"/>
<sequence>MEEKENLPILFFYSQIFCIPVTIENVTDMRAKATGIFRMSPDYAFLHKAEQIQPRKAVSTVMGRWRTGMVRE</sequence>
<evidence type="ECO:0000313" key="4">
    <source>
        <dbReference type="Proteomes" id="UP000182836"/>
    </source>
</evidence>
<dbReference type="EMBL" id="LGUG01000004">
    <property type="protein sequence ID" value="KON95443.1"/>
    <property type="molecule type" value="Genomic_DNA"/>
</dbReference>
<dbReference type="EMBL" id="FNED01000006">
    <property type="protein sequence ID" value="SDI69980.1"/>
    <property type="molecule type" value="Genomic_DNA"/>
</dbReference>
<protein>
    <submittedName>
        <fullName evidence="1">Uncharacterized protein</fullName>
    </submittedName>
</protein>
<organism evidence="1 3">
    <name type="scientific">Aneurinibacillus migulanus</name>
    <name type="common">Bacillus migulanus</name>
    <dbReference type="NCBI Taxonomy" id="47500"/>
    <lineage>
        <taxon>Bacteria</taxon>
        <taxon>Bacillati</taxon>
        <taxon>Bacillota</taxon>
        <taxon>Bacilli</taxon>
        <taxon>Bacillales</taxon>
        <taxon>Paenibacillaceae</taxon>
        <taxon>Aneurinibacillus group</taxon>
        <taxon>Aneurinibacillus</taxon>
    </lineage>
</organism>
<evidence type="ECO:0000313" key="1">
    <source>
        <dbReference type="EMBL" id="KON95443.1"/>
    </source>
</evidence>
<proteinExistence type="predicted"/>
<reference evidence="1 3" key="1">
    <citation type="submission" date="2015-07" db="EMBL/GenBank/DDBJ databases">
        <title>Fjat-14205 dsm 2895.</title>
        <authorList>
            <person name="Liu B."/>
            <person name="Wang J."/>
            <person name="Zhu Y."/>
            <person name="Liu G."/>
            <person name="Chen Q."/>
            <person name="Chen Z."/>
            <person name="Lan J."/>
            <person name="Che J."/>
            <person name="Ge C."/>
            <person name="Shi H."/>
            <person name="Pan Z."/>
            <person name="Liu X."/>
        </authorList>
    </citation>
    <scope>NUCLEOTIDE SEQUENCE [LARGE SCALE GENOMIC DNA]</scope>
    <source>
        <strain evidence="1 3">DSM 2895</strain>
    </source>
</reference>
<dbReference type="PATRIC" id="fig|47500.8.peg.6259"/>
<keyword evidence="3" id="KW-1185">Reference proteome</keyword>
<dbReference type="RefSeq" id="WP_043065631.1">
    <property type="nucleotide sequence ID" value="NZ_BJOA01000022.1"/>
</dbReference>
<evidence type="ECO:0000313" key="2">
    <source>
        <dbReference type="EMBL" id="SDI69980.1"/>
    </source>
</evidence>
<dbReference type="AlphaFoldDB" id="A0A0D1WDS4"/>
<evidence type="ECO:0000313" key="3">
    <source>
        <dbReference type="Proteomes" id="UP000037269"/>
    </source>
</evidence>
<accession>A0A0D1WDS4</accession>
<reference evidence="2 4" key="2">
    <citation type="submission" date="2016-10" db="EMBL/GenBank/DDBJ databases">
        <authorList>
            <person name="de Groot N.N."/>
        </authorList>
    </citation>
    <scope>NUCLEOTIDE SEQUENCE [LARGE SCALE GENOMIC DNA]</scope>
    <source>
        <strain evidence="2 4">DSM 2895</strain>
    </source>
</reference>
<name>A0A0D1WDS4_ANEMI</name>